<dbReference type="GeneID" id="36835433"/>
<keyword evidence="3" id="KW-0413">Isomerase</keyword>
<dbReference type="RefSeq" id="WP_110369353.1">
    <property type="nucleotide sequence ID" value="NZ_CP029287.2"/>
</dbReference>
<name>A0A2U9IUK9_9CREN</name>
<dbReference type="InterPro" id="IPR011060">
    <property type="entry name" value="RibuloseP-bd_barrel"/>
</dbReference>
<protein>
    <submittedName>
        <fullName evidence="3">1-(5-phosphoribosyl)-5-((5-phosphoribosylamino)methylideneamino)imidazole-4-carboxamide isomerase</fullName>
        <ecNumber evidence="3">5.3.1.16</ecNumber>
    </submittedName>
</protein>
<gene>
    <name evidence="3" type="ORF">DFR87_08785</name>
</gene>
<dbReference type="PANTHER" id="PTHR43090:SF2">
    <property type="entry name" value="1-(5-PHOSPHORIBOSYL)-5-[(5-PHOSPHORIBOSYLAMINO)METHYLIDENEAMINO] IMIDAZOLE-4-CARBOXAMIDE ISOMERASE"/>
    <property type="match status" value="1"/>
</dbReference>
<evidence type="ECO:0000313" key="4">
    <source>
        <dbReference type="Proteomes" id="UP000247586"/>
    </source>
</evidence>
<dbReference type="GO" id="GO:0003949">
    <property type="term" value="F:1-(5-phosphoribosyl)-5-[(5-phosphoribosylamino)methylideneamino]imidazole-4-carboxamide isomerase activity"/>
    <property type="evidence" value="ECO:0007669"/>
    <property type="project" value="UniProtKB-EC"/>
</dbReference>
<evidence type="ECO:0000256" key="2">
    <source>
        <dbReference type="RuleBase" id="RU003657"/>
    </source>
</evidence>
<accession>A0A2U9IUK9</accession>
<dbReference type="KEGG" id="mhk:DFR87_08785"/>
<dbReference type="STRING" id="1293036.GCA_001315825_00826"/>
<evidence type="ECO:0000256" key="1">
    <source>
        <dbReference type="ARBA" id="ARBA00009667"/>
    </source>
</evidence>
<dbReference type="GO" id="GO:0000162">
    <property type="term" value="P:L-tryptophan biosynthetic process"/>
    <property type="evidence" value="ECO:0007669"/>
    <property type="project" value="TreeGrafter"/>
</dbReference>
<dbReference type="InterPro" id="IPR044524">
    <property type="entry name" value="Isoase_HisA-like"/>
</dbReference>
<reference evidence="4" key="3">
    <citation type="submission" date="2020-03" db="EMBL/GenBank/DDBJ databases">
        <title>Sequencing and Assembly of Multiple Reported Metal-Biooxidizing Members of the Extremely Thermoacidophilic Archaeal Family Sulfolobaceae.</title>
        <authorList>
            <person name="Counts J.A."/>
            <person name="Kelly R.M."/>
        </authorList>
    </citation>
    <scope>NUCLEOTIDE SEQUENCE [LARGE SCALE GENOMIC DNA]</scope>
    <source>
        <strain evidence="4">HO1-1</strain>
    </source>
</reference>
<reference evidence="3 4" key="1">
    <citation type="submission" date="2018-05" db="EMBL/GenBank/DDBJ databases">
        <title>Complete Genome Sequences of Extremely Thermoacidophilic, Metal-Mobilizing Type-Strain Members of the Archaeal Family Sulfolobaceae: Acidianus brierleyi DSM-1651T, Acidianus sulfidivorans DSM-18786T, Metallosphaera hakonensis DSM-7519T, and Metallosphaera prunae DSM-10039T.</title>
        <authorList>
            <person name="Counts J.A."/>
            <person name="Kelly R.M."/>
        </authorList>
    </citation>
    <scope>NUCLEOTIDE SEQUENCE [LARGE SCALE GENOMIC DNA]</scope>
    <source>
        <strain evidence="3 4">HO1-1</strain>
    </source>
</reference>
<dbReference type="NCBIfam" id="NF010113">
    <property type="entry name" value="PRK13586.1"/>
    <property type="match status" value="1"/>
</dbReference>
<reference evidence="4" key="2">
    <citation type="submission" date="2020-03" db="EMBL/GenBank/DDBJ databases">
        <title>Complete Genome Sequences of Extremely Thermoacidophilic, Metal-Mobilizing Type-Strain Members of the Archaeal Family Sulfolobaceae: Acidianus brierleyi DSM-1651T, Acidianus sulfidivorans DSM-18786T, Metallosphaera hakonensis DSM-7519T, and Metallosphaera prunae DSM-10039T.</title>
        <authorList>
            <person name="Counts J.A."/>
            <person name="Kelly R.M."/>
        </authorList>
    </citation>
    <scope>NUCLEOTIDE SEQUENCE [LARGE SCALE GENOMIC DNA]</scope>
    <source>
        <strain evidence="4">HO1-1</strain>
    </source>
</reference>
<proteinExistence type="inferred from homology"/>
<dbReference type="Pfam" id="PF00977">
    <property type="entry name" value="His_biosynth"/>
    <property type="match status" value="1"/>
</dbReference>
<dbReference type="InterPro" id="IPR006062">
    <property type="entry name" value="His_biosynth"/>
</dbReference>
<dbReference type="GO" id="GO:0000105">
    <property type="term" value="P:L-histidine biosynthetic process"/>
    <property type="evidence" value="ECO:0007669"/>
    <property type="project" value="UniProtKB-KW"/>
</dbReference>
<dbReference type="AlphaFoldDB" id="A0A2U9IUK9"/>
<sequence>MKVVPSIDISGGNAVKRIRGKDGTGLVIGNPEVVARGLRSEGYTSLHIVDLDAAEGKGDNISLIERVIRLGFNEVSVGGGVRNRNRLEKLLSMGVTKVVMSTLPFSDPDLFKEVIRDVEDRVLISIDYCDKEVLIRGWSETVLNVDNAVKLVNNFQVRGVIFTYVCNEGTRRGIDPGVRDYVKEVRGERGYAGGIGSVQDLIELNSMGFDFAVIGMSLYTGVLRGVSHV</sequence>
<keyword evidence="4" id="KW-1185">Reference proteome</keyword>
<keyword evidence="2" id="KW-0028">Amino-acid biosynthesis</keyword>
<dbReference type="OrthoDB" id="52866at2157"/>
<dbReference type="PANTHER" id="PTHR43090">
    <property type="entry name" value="1-(5-PHOSPHORIBOSYL)-5-[(5-PHOSPHORIBOSYLAMINO)METHYLIDENEAMINO] IMIDAZOLE-4-CARBOXAMIDE ISOMERASE"/>
    <property type="match status" value="1"/>
</dbReference>
<evidence type="ECO:0000313" key="3">
    <source>
        <dbReference type="EMBL" id="AWR99771.1"/>
    </source>
</evidence>
<comment type="similarity">
    <text evidence="1 2">Belongs to the HisA/HisF family.</text>
</comment>
<dbReference type="InterPro" id="IPR013785">
    <property type="entry name" value="Aldolase_TIM"/>
</dbReference>
<dbReference type="Gene3D" id="3.20.20.70">
    <property type="entry name" value="Aldolase class I"/>
    <property type="match status" value="1"/>
</dbReference>
<dbReference type="SUPFAM" id="SSF51366">
    <property type="entry name" value="Ribulose-phoshate binding barrel"/>
    <property type="match status" value="1"/>
</dbReference>
<keyword evidence="2" id="KW-0368">Histidine biosynthesis</keyword>
<dbReference type="EMBL" id="CP029287">
    <property type="protein sequence ID" value="AWR99771.1"/>
    <property type="molecule type" value="Genomic_DNA"/>
</dbReference>
<dbReference type="Proteomes" id="UP000247586">
    <property type="component" value="Chromosome"/>
</dbReference>
<organism evidence="3 4">
    <name type="scientific">Metallosphaera hakonensis JCM 8857 = DSM 7519</name>
    <dbReference type="NCBI Taxonomy" id="1293036"/>
    <lineage>
        <taxon>Archaea</taxon>
        <taxon>Thermoproteota</taxon>
        <taxon>Thermoprotei</taxon>
        <taxon>Sulfolobales</taxon>
        <taxon>Sulfolobaceae</taxon>
        <taxon>Metallosphaera</taxon>
    </lineage>
</organism>
<dbReference type="EC" id="5.3.1.16" evidence="3"/>
<dbReference type="GO" id="GO:0005737">
    <property type="term" value="C:cytoplasm"/>
    <property type="evidence" value="ECO:0007669"/>
    <property type="project" value="TreeGrafter"/>
</dbReference>